<sequence length="58" mass="6495">MKIIILLLVVVAAFGFALKKTIDERTLLADRLQQERVTLLYNTKNPAPQLVAMLEQAA</sequence>
<evidence type="ECO:0000313" key="1">
    <source>
        <dbReference type="EMBL" id="PVY39957.1"/>
    </source>
</evidence>
<dbReference type="AlphaFoldDB" id="A0A2U1AUL7"/>
<name>A0A2U1AUL7_9BACT</name>
<reference evidence="1 2" key="1">
    <citation type="submission" date="2018-04" db="EMBL/GenBank/DDBJ databases">
        <title>Genomic Encyclopedia of Type Strains, Phase IV (KMG-IV): sequencing the most valuable type-strain genomes for metagenomic binning, comparative biology and taxonomic classification.</title>
        <authorList>
            <person name="Goeker M."/>
        </authorList>
    </citation>
    <scope>NUCLEOTIDE SEQUENCE [LARGE SCALE GENOMIC DNA]</scope>
    <source>
        <strain evidence="1 2">DSM 100231</strain>
    </source>
</reference>
<accession>A0A2U1AUL7</accession>
<comment type="caution">
    <text evidence="1">The sequence shown here is derived from an EMBL/GenBank/DDBJ whole genome shotgun (WGS) entry which is preliminary data.</text>
</comment>
<evidence type="ECO:0000313" key="2">
    <source>
        <dbReference type="Proteomes" id="UP000245466"/>
    </source>
</evidence>
<proteinExistence type="predicted"/>
<dbReference type="EMBL" id="QEKI01000009">
    <property type="protein sequence ID" value="PVY39957.1"/>
    <property type="molecule type" value="Genomic_DNA"/>
</dbReference>
<protein>
    <submittedName>
        <fullName evidence="1">Uncharacterized protein</fullName>
    </submittedName>
</protein>
<organism evidence="1 2">
    <name type="scientific">Pontibacter virosus</name>
    <dbReference type="NCBI Taxonomy" id="1765052"/>
    <lineage>
        <taxon>Bacteria</taxon>
        <taxon>Pseudomonadati</taxon>
        <taxon>Bacteroidota</taxon>
        <taxon>Cytophagia</taxon>
        <taxon>Cytophagales</taxon>
        <taxon>Hymenobacteraceae</taxon>
        <taxon>Pontibacter</taxon>
    </lineage>
</organism>
<gene>
    <name evidence="1" type="ORF">C8E01_109101</name>
</gene>
<dbReference type="RefSeq" id="WP_165820647.1">
    <property type="nucleotide sequence ID" value="NZ_QEKI01000009.1"/>
</dbReference>
<dbReference type="Proteomes" id="UP000245466">
    <property type="component" value="Unassembled WGS sequence"/>
</dbReference>
<keyword evidence="2" id="KW-1185">Reference proteome</keyword>